<feature type="compositionally biased region" description="Acidic residues" evidence="1">
    <location>
        <begin position="370"/>
        <end position="384"/>
    </location>
</feature>
<feature type="region of interest" description="Disordered" evidence="1">
    <location>
        <begin position="359"/>
        <end position="396"/>
    </location>
</feature>
<comment type="caution">
    <text evidence="2">The sequence shown here is derived from an EMBL/GenBank/DDBJ whole genome shotgun (WGS) entry which is preliminary data.</text>
</comment>
<feature type="compositionally biased region" description="Basic and acidic residues" evidence="1">
    <location>
        <begin position="442"/>
        <end position="456"/>
    </location>
</feature>
<evidence type="ECO:0000313" key="3">
    <source>
        <dbReference type="Proteomes" id="UP000235145"/>
    </source>
</evidence>
<evidence type="ECO:0000256" key="1">
    <source>
        <dbReference type="SAM" id="MobiDB-lite"/>
    </source>
</evidence>
<name>A0A9R1UR34_LACSA</name>
<dbReference type="EMBL" id="NBSK02000008">
    <property type="protein sequence ID" value="KAJ0192155.1"/>
    <property type="molecule type" value="Genomic_DNA"/>
</dbReference>
<feature type="region of interest" description="Disordered" evidence="1">
    <location>
        <begin position="84"/>
        <end position="111"/>
    </location>
</feature>
<evidence type="ECO:0000313" key="2">
    <source>
        <dbReference type="EMBL" id="KAJ0192155.1"/>
    </source>
</evidence>
<dbReference type="PANTHER" id="PTHR34835:SF90">
    <property type="entry name" value="AMINOTRANSFERASE-LIKE PLANT MOBILE DOMAIN-CONTAINING PROTEIN"/>
    <property type="match status" value="1"/>
</dbReference>
<dbReference type="PANTHER" id="PTHR34835">
    <property type="entry name" value="OS07G0283600 PROTEIN-RELATED"/>
    <property type="match status" value="1"/>
</dbReference>
<accession>A0A9R1UR34</accession>
<gene>
    <name evidence="2" type="ORF">LSAT_V11C800425040</name>
</gene>
<organism evidence="2 3">
    <name type="scientific">Lactuca sativa</name>
    <name type="common">Garden lettuce</name>
    <dbReference type="NCBI Taxonomy" id="4236"/>
    <lineage>
        <taxon>Eukaryota</taxon>
        <taxon>Viridiplantae</taxon>
        <taxon>Streptophyta</taxon>
        <taxon>Embryophyta</taxon>
        <taxon>Tracheophyta</taxon>
        <taxon>Spermatophyta</taxon>
        <taxon>Magnoliopsida</taxon>
        <taxon>eudicotyledons</taxon>
        <taxon>Gunneridae</taxon>
        <taxon>Pentapetalae</taxon>
        <taxon>asterids</taxon>
        <taxon>campanulids</taxon>
        <taxon>Asterales</taxon>
        <taxon>Asteraceae</taxon>
        <taxon>Cichorioideae</taxon>
        <taxon>Cichorieae</taxon>
        <taxon>Lactucinae</taxon>
        <taxon>Lactuca</taxon>
    </lineage>
</organism>
<reference evidence="2 3" key="1">
    <citation type="journal article" date="2017" name="Nat. Commun.">
        <title>Genome assembly with in vitro proximity ligation data and whole-genome triplication in lettuce.</title>
        <authorList>
            <person name="Reyes-Chin-Wo S."/>
            <person name="Wang Z."/>
            <person name="Yang X."/>
            <person name="Kozik A."/>
            <person name="Arikit S."/>
            <person name="Song C."/>
            <person name="Xia L."/>
            <person name="Froenicke L."/>
            <person name="Lavelle D.O."/>
            <person name="Truco M.J."/>
            <person name="Xia R."/>
            <person name="Zhu S."/>
            <person name="Xu C."/>
            <person name="Xu H."/>
            <person name="Xu X."/>
            <person name="Cox K."/>
            <person name="Korf I."/>
            <person name="Meyers B.C."/>
            <person name="Michelmore R.W."/>
        </authorList>
    </citation>
    <scope>NUCLEOTIDE SEQUENCE [LARGE SCALE GENOMIC DNA]</scope>
    <source>
        <strain evidence="3">cv. Salinas</strain>
        <tissue evidence="2">Seedlings</tissue>
    </source>
</reference>
<proteinExistence type="predicted"/>
<feature type="compositionally biased region" description="Basic residues" evidence="1">
    <location>
        <begin position="520"/>
        <end position="530"/>
    </location>
</feature>
<sequence>MGLRGGLLKKDVNNLLMDLPYEKHKTLAFKNSIRINQVFRYANSIVLKESKPVYISISCNLPSIPHFHASIAVLLPEKKNESRKRKAIASKTKNQLLDKNEEDSDSETKEIKRRKKKICIPRALLSVIQGFNEVQKDCVRQMGFGGILKMKMTEIVLQRGMIDVTKESFSKLPFRTIEDKCYEEWTNQFKDKKMIRLQDIKMKIVSTNKADMNFRMNFLALLINSLIESISLGIAKTNPFNHITSKMKINNILLLLYVGRIKSDVLKVERTRPVICHWTLENIKMRETFQKDEVGDFGAGDFNDEFVEEELNKEAYEEMVMIKYRKLAMLIEDGINKFPENVTLNYLQISFDENFEVQNEDNQEKSGTDDVQDDNIDDDEDENGVDNGEAKKKNVWEKKMRMLKEERNSKEKMKMKEVKILKEQVNGKEDETDNNDQGLDDVNLHDEGVENDKGGNNEEDQNDNEKEQNAEGRGKQLYRLINVEGKNIEGKNAKKGDGRTGVEGKSLEGKIGDTKEGKLNNKHKMLKEEN</sequence>
<feature type="region of interest" description="Disordered" evidence="1">
    <location>
        <begin position="423"/>
        <end position="530"/>
    </location>
</feature>
<keyword evidence="3" id="KW-1185">Reference proteome</keyword>
<feature type="compositionally biased region" description="Basic and acidic residues" evidence="1">
    <location>
        <begin position="486"/>
        <end position="519"/>
    </location>
</feature>
<dbReference type="Proteomes" id="UP000235145">
    <property type="component" value="Unassembled WGS sequence"/>
</dbReference>
<feature type="compositionally biased region" description="Basic and acidic residues" evidence="1">
    <location>
        <begin position="463"/>
        <end position="474"/>
    </location>
</feature>
<dbReference type="AlphaFoldDB" id="A0A9R1UR34"/>
<protein>
    <submittedName>
        <fullName evidence="2">Uncharacterized protein</fullName>
    </submittedName>
</protein>